<dbReference type="Proteomes" id="UP000268014">
    <property type="component" value="Unassembled WGS sequence"/>
</dbReference>
<keyword evidence="2" id="KW-1185">Reference proteome</keyword>
<evidence type="ECO:0000313" key="3">
    <source>
        <dbReference type="WBParaSite" id="HPLM_0001367301-mRNA-1"/>
    </source>
</evidence>
<protein>
    <submittedName>
        <fullName evidence="3">DUF2116 family Zn-ribbon domain-containing protein</fullName>
    </submittedName>
</protein>
<reference evidence="1 2" key="2">
    <citation type="submission" date="2018-11" db="EMBL/GenBank/DDBJ databases">
        <authorList>
            <consortium name="Pathogen Informatics"/>
        </authorList>
    </citation>
    <scope>NUCLEOTIDE SEQUENCE [LARGE SCALE GENOMIC DNA]</scope>
    <source>
        <strain evidence="1 2">MHpl1</strain>
    </source>
</reference>
<organism evidence="3">
    <name type="scientific">Haemonchus placei</name>
    <name type="common">Barber's pole worm</name>
    <dbReference type="NCBI Taxonomy" id="6290"/>
    <lineage>
        <taxon>Eukaryota</taxon>
        <taxon>Metazoa</taxon>
        <taxon>Ecdysozoa</taxon>
        <taxon>Nematoda</taxon>
        <taxon>Chromadorea</taxon>
        <taxon>Rhabditida</taxon>
        <taxon>Rhabditina</taxon>
        <taxon>Rhabditomorpha</taxon>
        <taxon>Strongyloidea</taxon>
        <taxon>Trichostrongylidae</taxon>
        <taxon>Haemonchus</taxon>
    </lineage>
</organism>
<sequence>MQVAWLGLCGRCRKPAHAEDDDCGVQCAACGRPHSVIMCATRETGLQRTMTTKWAAC</sequence>
<gene>
    <name evidence="1" type="ORF">HPLM_LOCUS13665</name>
</gene>
<accession>A0A0N4WQG9</accession>
<proteinExistence type="predicted"/>
<evidence type="ECO:0000313" key="1">
    <source>
        <dbReference type="EMBL" id="VDO50144.1"/>
    </source>
</evidence>
<name>A0A0N4WQG9_HAEPC</name>
<dbReference type="EMBL" id="UZAF01018294">
    <property type="protein sequence ID" value="VDO50144.1"/>
    <property type="molecule type" value="Genomic_DNA"/>
</dbReference>
<evidence type="ECO:0000313" key="2">
    <source>
        <dbReference type="Proteomes" id="UP000268014"/>
    </source>
</evidence>
<dbReference type="AlphaFoldDB" id="A0A0N4WQG9"/>
<dbReference type="WBParaSite" id="HPLM_0001367301-mRNA-1">
    <property type="protein sequence ID" value="HPLM_0001367301-mRNA-1"/>
    <property type="gene ID" value="HPLM_0001367301"/>
</dbReference>
<reference evidence="3" key="1">
    <citation type="submission" date="2017-02" db="UniProtKB">
        <authorList>
            <consortium name="WormBaseParasite"/>
        </authorList>
    </citation>
    <scope>IDENTIFICATION</scope>
</reference>